<evidence type="ECO:0000313" key="2">
    <source>
        <dbReference type="EMBL" id="ALX34881.1"/>
    </source>
</evidence>
<protein>
    <recommendedName>
        <fullName evidence="1">Beta-ketoacyl synthase-like N-terminal domain-containing protein</fullName>
    </recommendedName>
</protein>
<dbReference type="KEGG" id="ptx:ABW99_06395"/>
<dbReference type="RefSeq" id="WP_052892623.1">
    <property type="nucleotide sequence ID" value="NZ_CP011568.3"/>
</dbReference>
<evidence type="ECO:0000313" key="3">
    <source>
        <dbReference type="Proteomes" id="UP000036700"/>
    </source>
</evidence>
<evidence type="ECO:0000259" key="1">
    <source>
        <dbReference type="Pfam" id="PF13723"/>
    </source>
</evidence>
<accession>A0A0U4EF99</accession>
<sequence length="267" mass="27814">MTPLFVDAVEMLGPGVRDWAQGAALLREPCDGALGDLPSGEPSMLAPNERRRTTTAIRLALRVTEQLAARAPLDVSLIASVFTSSAGDLHVTDRVCMALGQPGAPVSPIHFHNIVHNATAGYWSIGAHAQAGSVSLSAGEASFAAGLLEALSIVVSEQAPVLLVSYEQPAPAIIDRHLPICAPFATAMLVSGRALGARGWALNVERIPGCPASRMTHPAWEDLRAGNAAARALPLLECMATDRRERIFLDAGGAASVAVDIAPIGRA</sequence>
<proteinExistence type="predicted"/>
<dbReference type="InterPro" id="IPR014030">
    <property type="entry name" value="Ketoacyl_synth_N"/>
</dbReference>
<name>A0A0U4EF99_9BURK</name>
<dbReference type="SUPFAM" id="SSF53901">
    <property type="entry name" value="Thiolase-like"/>
    <property type="match status" value="1"/>
</dbReference>
<dbReference type="STRING" id="445709.ABW99_06395"/>
<dbReference type="AlphaFoldDB" id="A0A0U4EF99"/>
<dbReference type="OrthoDB" id="9798676at2"/>
<dbReference type="InterPro" id="IPR016039">
    <property type="entry name" value="Thiolase-like"/>
</dbReference>
<dbReference type="Pfam" id="PF13723">
    <property type="entry name" value="Ketoacyl-synt_2"/>
    <property type="match status" value="1"/>
</dbReference>
<dbReference type="Gene3D" id="3.40.47.10">
    <property type="match status" value="1"/>
</dbReference>
<dbReference type="EMBL" id="CP011568">
    <property type="protein sequence ID" value="ALX34881.1"/>
    <property type="molecule type" value="Genomic_DNA"/>
</dbReference>
<feature type="domain" description="Beta-ketoacyl synthase-like N-terminal" evidence="1">
    <location>
        <begin position="43"/>
        <end position="205"/>
    </location>
</feature>
<dbReference type="GO" id="GO:0016746">
    <property type="term" value="F:acyltransferase activity"/>
    <property type="evidence" value="ECO:0007669"/>
    <property type="project" value="InterPro"/>
</dbReference>
<dbReference type="Proteomes" id="UP000036700">
    <property type="component" value="Chromosome"/>
</dbReference>
<reference evidence="3" key="1">
    <citation type="submission" date="2015-06" db="EMBL/GenBank/DDBJ databases">
        <authorList>
            <person name="Hoefler B.C."/>
            <person name="Straight P.D."/>
        </authorList>
    </citation>
    <scope>NUCLEOTIDE SEQUENCE [LARGE SCALE GENOMIC DNA]</scope>
    <source>
        <strain evidence="3">DSM 25325</strain>
    </source>
</reference>
<organism evidence="2 3">
    <name type="scientific">Pandoraea thiooxydans</name>
    <dbReference type="NCBI Taxonomy" id="445709"/>
    <lineage>
        <taxon>Bacteria</taxon>
        <taxon>Pseudomonadati</taxon>
        <taxon>Pseudomonadota</taxon>
        <taxon>Betaproteobacteria</taxon>
        <taxon>Burkholderiales</taxon>
        <taxon>Burkholderiaceae</taxon>
        <taxon>Pandoraea</taxon>
    </lineage>
</organism>
<keyword evidence="3" id="KW-1185">Reference proteome</keyword>
<gene>
    <name evidence="2" type="ORF">ABW99_06395</name>
</gene>